<dbReference type="GO" id="GO:0008483">
    <property type="term" value="F:transaminase activity"/>
    <property type="evidence" value="ECO:0007669"/>
    <property type="project" value="UniProtKB-KW"/>
</dbReference>
<dbReference type="InterPro" id="IPR005814">
    <property type="entry name" value="Aminotrans_3"/>
</dbReference>
<dbReference type="SUPFAM" id="SSF53383">
    <property type="entry name" value="PLP-dependent transferases"/>
    <property type="match status" value="1"/>
</dbReference>
<dbReference type="Gene3D" id="3.90.1150.10">
    <property type="entry name" value="Aspartate Aminotransferase, domain 1"/>
    <property type="match status" value="1"/>
</dbReference>
<feature type="non-terminal residue" evidence="1">
    <location>
        <position position="96"/>
    </location>
</feature>
<evidence type="ECO:0000313" key="1">
    <source>
        <dbReference type="EMBL" id="NEE21422.1"/>
    </source>
</evidence>
<dbReference type="Pfam" id="PF00202">
    <property type="entry name" value="Aminotran_3"/>
    <property type="match status" value="1"/>
</dbReference>
<dbReference type="EMBL" id="JAAGMN010009086">
    <property type="protein sequence ID" value="NEE21422.1"/>
    <property type="molecule type" value="Genomic_DNA"/>
</dbReference>
<keyword evidence="1" id="KW-0032">Aminotransferase</keyword>
<sequence>MTAIPQERRVVTAIPGPKSVELQARRLAAVAAGVGSTLPVFTARAGGGIIEDVDGNRLIDFGSGIAVTSVGASAEAVVRRASAQLADFTHTCFMVT</sequence>
<reference evidence="1" key="1">
    <citation type="submission" date="2020-01" db="EMBL/GenBank/DDBJ databases">
        <title>Insect and environment-associated Actinomycetes.</title>
        <authorList>
            <person name="Currrie C."/>
            <person name="Chevrette M."/>
            <person name="Carlson C."/>
            <person name="Stubbendieck R."/>
            <person name="Wendt-Pienkowski E."/>
        </authorList>
    </citation>
    <scope>NUCLEOTIDE SEQUENCE</scope>
    <source>
        <strain evidence="1">SID7499</strain>
    </source>
</reference>
<dbReference type="AlphaFoldDB" id="A0A6G3XV02"/>
<protein>
    <submittedName>
        <fullName evidence="1">Aminotransferase class III-fold pyridoxal phosphate-dependent enzyme</fullName>
    </submittedName>
</protein>
<gene>
    <name evidence="1" type="ORF">G3M58_85050</name>
</gene>
<accession>A0A6G3XV02</accession>
<dbReference type="InterPro" id="IPR015422">
    <property type="entry name" value="PyrdxlP-dep_Trfase_small"/>
</dbReference>
<keyword evidence="1" id="KW-0808">Transferase</keyword>
<comment type="caution">
    <text evidence="1">The sequence shown here is derived from an EMBL/GenBank/DDBJ whole genome shotgun (WGS) entry which is preliminary data.</text>
</comment>
<dbReference type="GO" id="GO:0030170">
    <property type="term" value="F:pyridoxal phosphate binding"/>
    <property type="evidence" value="ECO:0007669"/>
    <property type="project" value="InterPro"/>
</dbReference>
<organism evidence="1">
    <name type="scientific">Streptomyces sp. SID7499</name>
    <dbReference type="NCBI Taxonomy" id="2706086"/>
    <lineage>
        <taxon>Bacteria</taxon>
        <taxon>Bacillati</taxon>
        <taxon>Actinomycetota</taxon>
        <taxon>Actinomycetes</taxon>
        <taxon>Kitasatosporales</taxon>
        <taxon>Streptomycetaceae</taxon>
        <taxon>Streptomyces</taxon>
    </lineage>
</organism>
<dbReference type="InterPro" id="IPR015424">
    <property type="entry name" value="PyrdxlP-dep_Trfase"/>
</dbReference>
<name>A0A6G3XV02_9ACTN</name>
<proteinExistence type="predicted"/>